<dbReference type="AlphaFoldDB" id="A0A183UWK7"/>
<reference evidence="4" key="1">
    <citation type="submission" date="2016-06" db="UniProtKB">
        <authorList>
            <consortium name="WormBaseParasite"/>
        </authorList>
    </citation>
    <scope>IDENTIFICATION</scope>
</reference>
<name>A0A183UWK7_TOXCA</name>
<feature type="compositionally biased region" description="Basic and acidic residues" evidence="1">
    <location>
        <begin position="1"/>
        <end position="12"/>
    </location>
</feature>
<protein>
    <submittedName>
        <fullName evidence="2 4">Uncharacterized protein</fullName>
    </submittedName>
</protein>
<sequence>MLDFRLAADRSTESSNYKRRNPTGTLTCKHGTVHEFCLFNDRFKTTQAEDMQMRNLVGVTKQRDKSKQQIDEKREKIRCERFY</sequence>
<evidence type="ECO:0000313" key="4">
    <source>
        <dbReference type="WBParaSite" id="TCNE_0001287701-mRNA-1"/>
    </source>
</evidence>
<accession>A0A183UWK7</accession>
<dbReference type="Proteomes" id="UP000050794">
    <property type="component" value="Unassembled WGS sequence"/>
</dbReference>
<evidence type="ECO:0000256" key="1">
    <source>
        <dbReference type="SAM" id="MobiDB-lite"/>
    </source>
</evidence>
<evidence type="ECO:0000313" key="3">
    <source>
        <dbReference type="Proteomes" id="UP000050794"/>
    </source>
</evidence>
<feature type="region of interest" description="Disordered" evidence="1">
    <location>
        <begin position="1"/>
        <end position="23"/>
    </location>
</feature>
<proteinExistence type="predicted"/>
<organism evidence="3 4">
    <name type="scientific">Toxocara canis</name>
    <name type="common">Canine roundworm</name>
    <dbReference type="NCBI Taxonomy" id="6265"/>
    <lineage>
        <taxon>Eukaryota</taxon>
        <taxon>Metazoa</taxon>
        <taxon>Ecdysozoa</taxon>
        <taxon>Nematoda</taxon>
        <taxon>Chromadorea</taxon>
        <taxon>Rhabditida</taxon>
        <taxon>Spirurina</taxon>
        <taxon>Ascaridomorpha</taxon>
        <taxon>Ascaridoidea</taxon>
        <taxon>Toxocaridae</taxon>
        <taxon>Toxocara</taxon>
    </lineage>
</organism>
<dbReference type="WBParaSite" id="TCNE_0001287701-mRNA-1">
    <property type="protein sequence ID" value="TCNE_0001287701-mRNA-1"/>
    <property type="gene ID" value="TCNE_0001287701"/>
</dbReference>
<reference evidence="2 3" key="2">
    <citation type="submission" date="2018-11" db="EMBL/GenBank/DDBJ databases">
        <authorList>
            <consortium name="Pathogen Informatics"/>
        </authorList>
    </citation>
    <scope>NUCLEOTIDE SEQUENCE [LARGE SCALE GENOMIC DNA]</scope>
</reference>
<dbReference type="EMBL" id="UYWY01021465">
    <property type="protein sequence ID" value="VDM44198.1"/>
    <property type="molecule type" value="Genomic_DNA"/>
</dbReference>
<gene>
    <name evidence="2" type="ORF">TCNE_LOCUS12877</name>
</gene>
<keyword evidence="3" id="KW-1185">Reference proteome</keyword>
<evidence type="ECO:0000313" key="2">
    <source>
        <dbReference type="EMBL" id="VDM44198.1"/>
    </source>
</evidence>